<dbReference type="OrthoDB" id="1194650at2759"/>
<organism evidence="2 3">
    <name type="scientific">Trema orientale</name>
    <name type="common">Charcoal tree</name>
    <name type="synonym">Celtis orientalis</name>
    <dbReference type="NCBI Taxonomy" id="63057"/>
    <lineage>
        <taxon>Eukaryota</taxon>
        <taxon>Viridiplantae</taxon>
        <taxon>Streptophyta</taxon>
        <taxon>Embryophyta</taxon>
        <taxon>Tracheophyta</taxon>
        <taxon>Spermatophyta</taxon>
        <taxon>Magnoliopsida</taxon>
        <taxon>eudicotyledons</taxon>
        <taxon>Gunneridae</taxon>
        <taxon>Pentapetalae</taxon>
        <taxon>rosids</taxon>
        <taxon>fabids</taxon>
        <taxon>Rosales</taxon>
        <taxon>Cannabaceae</taxon>
        <taxon>Trema</taxon>
    </lineage>
</organism>
<dbReference type="InParanoid" id="A0A2P5DCP3"/>
<proteinExistence type="predicted"/>
<keyword evidence="3" id="KW-1185">Reference proteome</keyword>
<accession>A0A2P5DCP3</accession>
<name>A0A2P5DCP3_TREOI</name>
<comment type="caution">
    <text evidence="2">The sequence shown here is derived from an EMBL/GenBank/DDBJ whole genome shotgun (WGS) entry which is preliminary data.</text>
</comment>
<dbReference type="EMBL" id="JXTC01000279">
    <property type="protein sequence ID" value="PON71054.1"/>
    <property type="molecule type" value="Genomic_DNA"/>
</dbReference>
<dbReference type="PANTHER" id="PTHR48449">
    <property type="entry name" value="DUF1985 DOMAIN-CONTAINING PROTEIN"/>
    <property type="match status" value="1"/>
</dbReference>
<reference evidence="3" key="1">
    <citation type="submission" date="2016-06" db="EMBL/GenBank/DDBJ databases">
        <title>Parallel loss of symbiosis genes in relatives of nitrogen-fixing non-legume Parasponia.</title>
        <authorList>
            <person name="Van Velzen R."/>
            <person name="Holmer R."/>
            <person name="Bu F."/>
            <person name="Rutten L."/>
            <person name="Van Zeijl A."/>
            <person name="Liu W."/>
            <person name="Santuari L."/>
            <person name="Cao Q."/>
            <person name="Sharma T."/>
            <person name="Shen D."/>
            <person name="Roswanjaya Y."/>
            <person name="Wardhani T."/>
            <person name="Kalhor M.S."/>
            <person name="Jansen J."/>
            <person name="Van den Hoogen J."/>
            <person name="Gungor B."/>
            <person name="Hartog M."/>
            <person name="Hontelez J."/>
            <person name="Verver J."/>
            <person name="Yang W.-C."/>
            <person name="Schijlen E."/>
            <person name="Repin R."/>
            <person name="Schilthuizen M."/>
            <person name="Schranz E."/>
            <person name="Heidstra R."/>
            <person name="Miyata K."/>
            <person name="Fedorova E."/>
            <person name="Kohlen W."/>
            <person name="Bisseling T."/>
            <person name="Smit S."/>
            <person name="Geurts R."/>
        </authorList>
    </citation>
    <scope>NUCLEOTIDE SEQUENCE [LARGE SCALE GENOMIC DNA]</scope>
    <source>
        <strain evidence="3">cv. RG33-2</strain>
    </source>
</reference>
<dbReference type="Proteomes" id="UP000237000">
    <property type="component" value="Unassembled WGS sequence"/>
</dbReference>
<dbReference type="InterPro" id="IPR015410">
    <property type="entry name" value="DUF1985"/>
</dbReference>
<evidence type="ECO:0000313" key="2">
    <source>
        <dbReference type="EMBL" id="PON71054.1"/>
    </source>
</evidence>
<sequence>MAENGVDNLEFWQRGLRLFTAEACILTLGGREPARTSILESIIKVQTRKHGSKGKGIADNTSKMAKVKKMRTSKELPYHLPLDDWFNAKILQFGSTVCRFSIDEFATITNLKCDDAILKWEFSKEKKSPRIQELYFPTHSSVSKGDLLEFFKGKSHFLCDEDAVKLA</sequence>
<gene>
    <name evidence="2" type="ORF">TorRG33x02_255570</name>
</gene>
<dbReference type="Pfam" id="PF09331">
    <property type="entry name" value="DUF1985"/>
    <property type="match status" value="1"/>
</dbReference>
<dbReference type="PANTHER" id="PTHR48449:SF1">
    <property type="entry name" value="DUF1985 DOMAIN-CONTAINING PROTEIN"/>
    <property type="match status" value="1"/>
</dbReference>
<dbReference type="AlphaFoldDB" id="A0A2P5DCP3"/>
<feature type="domain" description="DUF1985" evidence="1">
    <location>
        <begin position="92"/>
        <end position="167"/>
    </location>
</feature>
<evidence type="ECO:0000313" key="3">
    <source>
        <dbReference type="Proteomes" id="UP000237000"/>
    </source>
</evidence>
<evidence type="ECO:0000259" key="1">
    <source>
        <dbReference type="Pfam" id="PF09331"/>
    </source>
</evidence>
<protein>
    <recommendedName>
        <fullName evidence="1">DUF1985 domain-containing protein</fullName>
    </recommendedName>
</protein>